<proteinExistence type="predicted"/>
<keyword evidence="1" id="KW-0813">Transport</keyword>
<dbReference type="InterPro" id="IPR051782">
    <property type="entry name" value="ABC_Transporter_VariousFunc"/>
</dbReference>
<reference evidence="6" key="1">
    <citation type="journal article" date="2019" name="Int. J. Syst. Evol. Microbiol.">
        <title>The Global Catalogue of Microorganisms (GCM) 10K type strain sequencing project: providing services to taxonomists for standard genome sequencing and annotation.</title>
        <authorList>
            <consortium name="The Broad Institute Genomics Platform"/>
            <consortium name="The Broad Institute Genome Sequencing Center for Infectious Disease"/>
            <person name="Wu L."/>
            <person name="Ma J."/>
        </authorList>
    </citation>
    <scope>NUCLEOTIDE SEQUENCE [LARGE SCALE GENOMIC DNA]</scope>
    <source>
        <strain evidence="6">KCTC 3950</strain>
    </source>
</reference>
<dbReference type="EMBL" id="JBHUME010000015">
    <property type="protein sequence ID" value="MFD2614910.1"/>
    <property type="molecule type" value="Genomic_DNA"/>
</dbReference>
<evidence type="ECO:0000256" key="2">
    <source>
        <dbReference type="ARBA" id="ARBA00022741"/>
    </source>
</evidence>
<dbReference type="InterPro" id="IPR017871">
    <property type="entry name" value="ABC_transporter-like_CS"/>
</dbReference>
<organism evidence="5 6">
    <name type="scientific">Paenibacillus gansuensis</name>
    <dbReference type="NCBI Taxonomy" id="306542"/>
    <lineage>
        <taxon>Bacteria</taxon>
        <taxon>Bacillati</taxon>
        <taxon>Bacillota</taxon>
        <taxon>Bacilli</taxon>
        <taxon>Bacillales</taxon>
        <taxon>Paenibacillaceae</taxon>
        <taxon>Paenibacillus</taxon>
    </lineage>
</organism>
<comment type="caution">
    <text evidence="5">The sequence shown here is derived from an EMBL/GenBank/DDBJ whole genome shotgun (WGS) entry which is preliminary data.</text>
</comment>
<dbReference type="PROSITE" id="PS00211">
    <property type="entry name" value="ABC_TRANSPORTER_1"/>
    <property type="match status" value="1"/>
</dbReference>
<dbReference type="SUPFAM" id="SSF52540">
    <property type="entry name" value="P-loop containing nucleoside triphosphate hydrolases"/>
    <property type="match status" value="1"/>
</dbReference>
<feature type="domain" description="ABC transporter" evidence="4">
    <location>
        <begin position="3"/>
        <end position="232"/>
    </location>
</feature>
<evidence type="ECO:0000259" key="4">
    <source>
        <dbReference type="PROSITE" id="PS50893"/>
    </source>
</evidence>
<accession>A0ABW5PHW1</accession>
<dbReference type="InterPro" id="IPR003593">
    <property type="entry name" value="AAA+_ATPase"/>
</dbReference>
<keyword evidence="2" id="KW-0547">Nucleotide-binding</keyword>
<dbReference type="Pfam" id="PF00005">
    <property type="entry name" value="ABC_tran"/>
    <property type="match status" value="1"/>
</dbReference>
<dbReference type="GO" id="GO:0005524">
    <property type="term" value="F:ATP binding"/>
    <property type="evidence" value="ECO:0007669"/>
    <property type="project" value="UniProtKB-KW"/>
</dbReference>
<keyword evidence="3 5" id="KW-0067">ATP-binding</keyword>
<evidence type="ECO:0000313" key="5">
    <source>
        <dbReference type="EMBL" id="MFD2614910.1"/>
    </source>
</evidence>
<dbReference type="PANTHER" id="PTHR42939">
    <property type="entry name" value="ABC TRANSPORTER ATP-BINDING PROTEIN ALBC-RELATED"/>
    <property type="match status" value="1"/>
</dbReference>
<dbReference type="PANTHER" id="PTHR42939:SF1">
    <property type="entry name" value="ABC TRANSPORTER ATP-BINDING PROTEIN ALBC-RELATED"/>
    <property type="match status" value="1"/>
</dbReference>
<sequence length="289" mass="32512">MSETVISLERVSKPLGAIELGPIDVKLERGMVYAVVGPNGSGKSSLFKLILGLLKPKQGELRVFGSDPAVQDPALRERIGYVSESSDVYDDRLTGRSWARFIQRWYPQWNGRLFAELVTEMEIDLTRQLRKMSKGERRRFDLAIGLAKEPELLLLDEPSSGLDPLAWRHMNDRLTRFMSGGDRTIVMATHIVEEVRKLADYIIFIHKGKMLGIYEKDELLAGWKVLWVEGLLEGKLGSAVEQTVEGKLTRVVTPSPAVTERELAEAGGRLLRTEALGLDDILYYMIQKG</sequence>
<protein>
    <submittedName>
        <fullName evidence="5">ABC transporter ATP-binding protein</fullName>
    </submittedName>
</protein>
<evidence type="ECO:0000256" key="3">
    <source>
        <dbReference type="ARBA" id="ARBA00022840"/>
    </source>
</evidence>
<gene>
    <name evidence="5" type="ORF">ACFSUF_21065</name>
</gene>
<evidence type="ECO:0000313" key="6">
    <source>
        <dbReference type="Proteomes" id="UP001597541"/>
    </source>
</evidence>
<name>A0ABW5PHW1_9BACL</name>
<dbReference type="SMART" id="SM00382">
    <property type="entry name" value="AAA"/>
    <property type="match status" value="1"/>
</dbReference>
<dbReference type="CDD" id="cd03230">
    <property type="entry name" value="ABC_DR_subfamily_A"/>
    <property type="match status" value="1"/>
</dbReference>
<dbReference type="Proteomes" id="UP001597541">
    <property type="component" value="Unassembled WGS sequence"/>
</dbReference>
<dbReference type="RefSeq" id="WP_377606292.1">
    <property type="nucleotide sequence ID" value="NZ_JBHUME010000015.1"/>
</dbReference>
<evidence type="ECO:0000256" key="1">
    <source>
        <dbReference type="ARBA" id="ARBA00022448"/>
    </source>
</evidence>
<dbReference type="InterPro" id="IPR027417">
    <property type="entry name" value="P-loop_NTPase"/>
</dbReference>
<dbReference type="Gene3D" id="3.40.50.300">
    <property type="entry name" value="P-loop containing nucleotide triphosphate hydrolases"/>
    <property type="match status" value="1"/>
</dbReference>
<dbReference type="PROSITE" id="PS50893">
    <property type="entry name" value="ABC_TRANSPORTER_2"/>
    <property type="match status" value="1"/>
</dbReference>
<dbReference type="InterPro" id="IPR003439">
    <property type="entry name" value="ABC_transporter-like_ATP-bd"/>
</dbReference>
<keyword evidence="6" id="KW-1185">Reference proteome</keyword>